<dbReference type="OrthoDB" id="141480at2"/>
<feature type="transmembrane region" description="Helical" evidence="5">
    <location>
        <begin position="180"/>
        <end position="201"/>
    </location>
</feature>
<organism evidence="6 7">
    <name type="scientific">Peribacillus glennii</name>
    <dbReference type="NCBI Taxonomy" id="2303991"/>
    <lineage>
        <taxon>Bacteria</taxon>
        <taxon>Bacillati</taxon>
        <taxon>Bacillota</taxon>
        <taxon>Bacilli</taxon>
        <taxon>Bacillales</taxon>
        <taxon>Bacillaceae</taxon>
        <taxon>Peribacillus</taxon>
    </lineage>
</organism>
<dbReference type="Pfam" id="PF01566">
    <property type="entry name" value="Nramp"/>
    <property type="match status" value="1"/>
</dbReference>
<proteinExistence type="predicted"/>
<dbReference type="GO" id="GO:0005384">
    <property type="term" value="F:manganese ion transmembrane transporter activity"/>
    <property type="evidence" value="ECO:0007669"/>
    <property type="project" value="TreeGrafter"/>
</dbReference>
<feature type="transmembrane region" description="Helical" evidence="5">
    <location>
        <begin position="78"/>
        <end position="98"/>
    </location>
</feature>
<feature type="transmembrane region" description="Helical" evidence="5">
    <location>
        <begin position="330"/>
        <end position="354"/>
    </location>
</feature>
<keyword evidence="3 5" id="KW-1133">Transmembrane helix</keyword>
<sequence>MEKNSRLSILLGAAFLMATSAIGPGFLTQTTVFTQALLASFGFVILISIIIDIGAQINIWRIIAVSEKRAQDIANEMLPGLGTFLAILIVLGGLAFNIGNIAGAGLGTNVLFGISTKMGALLSGIVAVAIFLVKEAGKAMDRFAQLMGFVMIGLTIYVMFKAQPPYGEALVKTFMPDEIDLLAIITLVGGTVGGYITFAGGHRLLDAGIKGKAAIPEVTRSAVSAIGIASIMRIFLFLAALGIVIQGVTIDPGNPPASVFKHAAGNFGYRIFGVVMWAAAVTSVVGAAYTSVSFITTLSKTIHKYEKWFIVGFITVSTLVFVVIGQPVKILVLVGALNGLILPIALGVMLVAAYKKRIVGDYKHPLWMTLFGIVIVIAMSYMSIYTIMKGIPKLFG</sequence>
<dbReference type="GO" id="GO:0015086">
    <property type="term" value="F:cadmium ion transmembrane transporter activity"/>
    <property type="evidence" value="ECO:0007669"/>
    <property type="project" value="TreeGrafter"/>
</dbReference>
<feature type="transmembrane region" description="Helical" evidence="5">
    <location>
        <begin position="267"/>
        <end position="296"/>
    </location>
</feature>
<keyword evidence="2 5" id="KW-0812">Transmembrane</keyword>
<gene>
    <name evidence="6" type="ORF">D0466_15975</name>
</gene>
<evidence type="ECO:0000256" key="1">
    <source>
        <dbReference type="ARBA" id="ARBA00004141"/>
    </source>
</evidence>
<dbReference type="AlphaFoldDB" id="A0A372LA36"/>
<name>A0A372LA36_9BACI</name>
<evidence type="ECO:0000256" key="5">
    <source>
        <dbReference type="SAM" id="Phobius"/>
    </source>
</evidence>
<dbReference type="PANTHER" id="PTHR11706:SF2">
    <property type="entry name" value="TRANSPORTER PROTEIN"/>
    <property type="match status" value="1"/>
</dbReference>
<feature type="transmembrane region" description="Helical" evidence="5">
    <location>
        <begin position="110"/>
        <end position="131"/>
    </location>
</feature>
<comment type="caution">
    <text evidence="6">The sequence shown here is derived from an EMBL/GenBank/DDBJ whole genome shotgun (WGS) entry which is preliminary data.</text>
</comment>
<dbReference type="EMBL" id="QVTD01000011">
    <property type="protein sequence ID" value="RFU62079.1"/>
    <property type="molecule type" value="Genomic_DNA"/>
</dbReference>
<evidence type="ECO:0000256" key="2">
    <source>
        <dbReference type="ARBA" id="ARBA00022692"/>
    </source>
</evidence>
<feature type="transmembrane region" description="Helical" evidence="5">
    <location>
        <begin position="37"/>
        <end position="57"/>
    </location>
</feature>
<feature type="transmembrane region" description="Helical" evidence="5">
    <location>
        <begin position="222"/>
        <end position="247"/>
    </location>
</feature>
<dbReference type="InterPro" id="IPR001046">
    <property type="entry name" value="NRAMP_fam"/>
</dbReference>
<evidence type="ECO:0000313" key="7">
    <source>
        <dbReference type="Proteomes" id="UP000262939"/>
    </source>
</evidence>
<dbReference type="PANTHER" id="PTHR11706">
    <property type="entry name" value="SOLUTE CARRIER PROTEIN FAMILY 11 MEMBER"/>
    <property type="match status" value="1"/>
</dbReference>
<accession>A0A372LA36</accession>
<feature type="transmembrane region" description="Helical" evidence="5">
    <location>
        <begin position="308"/>
        <end position="324"/>
    </location>
</feature>
<dbReference type="GO" id="GO:0005886">
    <property type="term" value="C:plasma membrane"/>
    <property type="evidence" value="ECO:0007669"/>
    <property type="project" value="TreeGrafter"/>
</dbReference>
<dbReference type="RefSeq" id="WP_117323537.1">
    <property type="nucleotide sequence ID" value="NZ_QVTD01000011.1"/>
</dbReference>
<comment type="subcellular location">
    <subcellularLocation>
        <location evidence="1">Membrane</location>
        <topology evidence="1">Multi-pass membrane protein</topology>
    </subcellularLocation>
</comment>
<feature type="transmembrane region" description="Helical" evidence="5">
    <location>
        <begin position="366"/>
        <end position="388"/>
    </location>
</feature>
<feature type="transmembrane region" description="Helical" evidence="5">
    <location>
        <begin position="143"/>
        <end position="160"/>
    </location>
</feature>
<protein>
    <submittedName>
        <fullName evidence="6">Divalent metal cation transporter</fullName>
    </submittedName>
</protein>
<evidence type="ECO:0000313" key="6">
    <source>
        <dbReference type="EMBL" id="RFU62079.1"/>
    </source>
</evidence>
<dbReference type="Proteomes" id="UP000262939">
    <property type="component" value="Unassembled WGS sequence"/>
</dbReference>
<evidence type="ECO:0000256" key="3">
    <source>
        <dbReference type="ARBA" id="ARBA00022989"/>
    </source>
</evidence>
<keyword evidence="7" id="KW-1185">Reference proteome</keyword>
<reference evidence="6 7" key="1">
    <citation type="submission" date="2018-08" db="EMBL/GenBank/DDBJ databases">
        <title>Bacillus chawlae sp. nov., Bacillus glennii sp. nov., and Bacillus saganii sp. nov. Isolated from the Vehicle Assembly Building at Kennedy Space Center where the Viking Spacecraft were Assembled.</title>
        <authorList>
            <person name="Seuylemezian A."/>
            <person name="Vaishampayan P."/>
        </authorList>
    </citation>
    <scope>NUCLEOTIDE SEQUENCE [LARGE SCALE GENOMIC DNA]</scope>
    <source>
        <strain evidence="6 7">V44-8</strain>
    </source>
</reference>
<dbReference type="GO" id="GO:0034755">
    <property type="term" value="P:iron ion transmembrane transport"/>
    <property type="evidence" value="ECO:0007669"/>
    <property type="project" value="TreeGrafter"/>
</dbReference>
<evidence type="ECO:0000256" key="4">
    <source>
        <dbReference type="ARBA" id="ARBA00023136"/>
    </source>
</evidence>
<keyword evidence="4 5" id="KW-0472">Membrane</keyword>